<dbReference type="Proteomes" id="UP000282551">
    <property type="component" value="Chromosome"/>
</dbReference>
<organism evidence="5 6">
    <name type="scientific">Mycolicibacterium chitae</name>
    <name type="common">Mycobacterium chitae</name>
    <dbReference type="NCBI Taxonomy" id="1792"/>
    <lineage>
        <taxon>Bacteria</taxon>
        <taxon>Bacillati</taxon>
        <taxon>Actinomycetota</taxon>
        <taxon>Actinomycetes</taxon>
        <taxon>Mycobacteriales</taxon>
        <taxon>Mycobacteriaceae</taxon>
        <taxon>Mycolicibacterium</taxon>
    </lineage>
</organism>
<dbReference type="GO" id="GO:0016020">
    <property type="term" value="C:membrane"/>
    <property type="evidence" value="ECO:0007669"/>
    <property type="project" value="UniProtKB-SubCell"/>
</dbReference>
<proteinExistence type="predicted"/>
<dbReference type="RefSeq" id="WP_126334961.1">
    <property type="nucleotide sequence ID" value="NZ_AP022604.1"/>
</dbReference>
<protein>
    <submittedName>
        <fullName evidence="5">MCE associated membrane protein</fullName>
    </submittedName>
</protein>
<keyword evidence="2 4" id="KW-0472">Membrane</keyword>
<name>A0A448I9Z4_MYCCI</name>
<gene>
    <name evidence="5" type="ORF">NCTC10485_03572</name>
</gene>
<keyword evidence="6" id="KW-1185">Reference proteome</keyword>
<dbReference type="PANTHER" id="PTHR37042:SF4">
    <property type="entry name" value="OUTER MEMBRANE PROTEIN RV1973"/>
    <property type="match status" value="1"/>
</dbReference>
<evidence type="ECO:0000256" key="3">
    <source>
        <dbReference type="SAM" id="MobiDB-lite"/>
    </source>
</evidence>
<dbReference type="AlphaFoldDB" id="A0A448I9Z4"/>
<keyword evidence="4" id="KW-0812">Transmembrane</keyword>
<dbReference type="EMBL" id="LR134355">
    <property type="protein sequence ID" value="VEG49265.1"/>
    <property type="molecule type" value="Genomic_DNA"/>
</dbReference>
<evidence type="ECO:0000313" key="5">
    <source>
        <dbReference type="EMBL" id="VEG49265.1"/>
    </source>
</evidence>
<keyword evidence="4" id="KW-1133">Transmembrane helix</keyword>
<dbReference type="PANTHER" id="PTHR37042">
    <property type="entry name" value="OUTER MEMBRANE PROTEIN RV1973"/>
    <property type="match status" value="1"/>
</dbReference>
<accession>A0A448I9Z4</accession>
<dbReference type="OrthoDB" id="4774723at2"/>
<comment type="subcellular location">
    <subcellularLocation>
        <location evidence="1">Membrane</location>
    </subcellularLocation>
</comment>
<sequence>MAGHVDAAEREVNGPEDIDDDVATGVDIGTDQPHSPVRAALVVGLVALTAVGSVAAWLGHQAYESLRVQHEHHVFLQAGRQTALNLTSIDHTTAEQDVARILESATGAFRDDFQSRTDSFVEVVRKAQSKSEGTIVESGVESATGNEAQVLVAVNVLTTNAGAPEQEPRSWRMRMTVQKSAGDAKVSDVEFVA</sequence>
<evidence type="ECO:0000313" key="6">
    <source>
        <dbReference type="Proteomes" id="UP000282551"/>
    </source>
</evidence>
<evidence type="ECO:0000256" key="2">
    <source>
        <dbReference type="ARBA" id="ARBA00023136"/>
    </source>
</evidence>
<evidence type="ECO:0000256" key="1">
    <source>
        <dbReference type="ARBA" id="ARBA00004370"/>
    </source>
</evidence>
<feature type="compositionally biased region" description="Basic and acidic residues" evidence="3">
    <location>
        <begin position="1"/>
        <end position="13"/>
    </location>
</feature>
<feature type="region of interest" description="Disordered" evidence="3">
    <location>
        <begin position="1"/>
        <end position="30"/>
    </location>
</feature>
<feature type="transmembrane region" description="Helical" evidence="4">
    <location>
        <begin position="39"/>
        <end position="59"/>
    </location>
</feature>
<reference evidence="5 6" key="1">
    <citation type="submission" date="2018-12" db="EMBL/GenBank/DDBJ databases">
        <authorList>
            <consortium name="Pathogen Informatics"/>
        </authorList>
    </citation>
    <scope>NUCLEOTIDE SEQUENCE [LARGE SCALE GENOMIC DNA]</scope>
    <source>
        <strain evidence="5 6">NCTC10485</strain>
    </source>
</reference>
<evidence type="ECO:0000256" key="4">
    <source>
        <dbReference type="SAM" id="Phobius"/>
    </source>
</evidence>